<evidence type="ECO:0000256" key="6">
    <source>
        <dbReference type="ARBA" id="ARBA00023180"/>
    </source>
</evidence>
<dbReference type="GO" id="GO:0016020">
    <property type="term" value="C:membrane"/>
    <property type="evidence" value="ECO:0007669"/>
    <property type="project" value="UniProtKB-SubCell"/>
</dbReference>
<feature type="transmembrane region" description="Helical" evidence="7">
    <location>
        <begin position="1164"/>
        <end position="1182"/>
    </location>
</feature>
<dbReference type="InterPro" id="IPR026664">
    <property type="entry name" value="Stereocilin-rel"/>
</dbReference>
<keyword evidence="5 7" id="KW-0472">Membrane</keyword>
<evidence type="ECO:0000256" key="3">
    <source>
        <dbReference type="ARBA" id="ARBA00022729"/>
    </source>
</evidence>
<name>A0A5A9N1K4_9TELE</name>
<comment type="similarity">
    <text evidence="2">Belongs to the mesothelin family.</text>
</comment>
<reference evidence="9 10" key="1">
    <citation type="journal article" date="2019" name="Mol. Ecol. Resour.">
        <title>Chromosome-level genome assembly of Triplophysa tibetana, a fish adapted to the harsh high-altitude environment of the Tibetan Plateau.</title>
        <authorList>
            <person name="Yang X."/>
            <person name="Liu H."/>
            <person name="Ma Z."/>
            <person name="Zou Y."/>
            <person name="Zou M."/>
            <person name="Mao Y."/>
            <person name="Li X."/>
            <person name="Wang H."/>
            <person name="Chen T."/>
            <person name="Wang W."/>
            <person name="Yang R."/>
        </authorList>
    </citation>
    <scope>NUCLEOTIDE SEQUENCE [LARGE SCALE GENOMIC DNA]</scope>
    <source>
        <strain evidence="9">TTIB1903HZAU</strain>
        <tissue evidence="9">Muscle</tissue>
    </source>
</reference>
<dbReference type="Proteomes" id="UP000324632">
    <property type="component" value="Chromosome 24"/>
</dbReference>
<evidence type="ECO:0000256" key="4">
    <source>
        <dbReference type="ARBA" id="ARBA00022889"/>
    </source>
</evidence>
<dbReference type="Pfam" id="PF21058">
    <property type="entry name" value="Stereocilin"/>
    <property type="match status" value="1"/>
</dbReference>
<gene>
    <name evidence="9" type="ORF">E1301_Tti007010</name>
</gene>
<accession>A0A5A9N1K4</accession>
<evidence type="ECO:0000256" key="2">
    <source>
        <dbReference type="ARBA" id="ARBA00011016"/>
    </source>
</evidence>
<dbReference type="CDD" id="cd22971">
    <property type="entry name" value="DD_RIIAD1"/>
    <property type="match status" value="1"/>
</dbReference>
<keyword evidence="6" id="KW-0325">Glycoprotein</keyword>
<dbReference type="GO" id="GO:0009986">
    <property type="term" value="C:cell surface"/>
    <property type="evidence" value="ECO:0007669"/>
    <property type="project" value="TreeGrafter"/>
</dbReference>
<evidence type="ECO:0000259" key="8">
    <source>
        <dbReference type="Pfam" id="PF21058"/>
    </source>
</evidence>
<dbReference type="InterPro" id="IPR059162">
    <property type="entry name" value="RIIAD1"/>
</dbReference>
<protein>
    <submittedName>
        <fullName evidence="9">RIIa domain-containing protein 1</fullName>
    </submittedName>
</protein>
<dbReference type="InterPro" id="IPR048992">
    <property type="entry name" value="Stereocilin_LRR"/>
</dbReference>
<dbReference type="AlphaFoldDB" id="A0A5A9N1K4"/>
<dbReference type="PANTHER" id="PTHR23412:SF21">
    <property type="entry name" value="OTOANCORIN ISOFORM X1"/>
    <property type="match status" value="1"/>
</dbReference>
<evidence type="ECO:0000256" key="5">
    <source>
        <dbReference type="ARBA" id="ARBA00023136"/>
    </source>
</evidence>
<dbReference type="Pfam" id="PF06060">
    <property type="entry name" value="Mesothelin"/>
    <property type="match status" value="1"/>
</dbReference>
<comment type="caution">
    <text evidence="9">The sequence shown here is derived from an EMBL/GenBank/DDBJ whole genome shotgun (WGS) entry which is preliminary data.</text>
</comment>
<proteinExistence type="inferred from homology"/>
<dbReference type="PANTHER" id="PTHR23412">
    <property type="entry name" value="STEREOCILIN RELATED"/>
    <property type="match status" value="1"/>
</dbReference>
<evidence type="ECO:0000313" key="10">
    <source>
        <dbReference type="Proteomes" id="UP000324632"/>
    </source>
</evidence>
<feature type="domain" description="Stereocilin LRR" evidence="8">
    <location>
        <begin position="338"/>
        <end position="489"/>
    </location>
</feature>
<keyword evidence="4" id="KW-0130">Cell adhesion</keyword>
<keyword evidence="3" id="KW-0732">Signal</keyword>
<dbReference type="InterPro" id="IPR010335">
    <property type="entry name" value="Mesothelin"/>
</dbReference>
<sequence>MAESGVLEKLDFGALSTEQQERLRQFKIKTRMSNEKYLRSHPEVDLLLSDFLREVFLKRPTDIREFAAGYRVPLIMPNSQNSSYTGRDMMENPFSVFPELLSSLLPRPPTTAEKQEPAWNIPEKIRNSTNLAQMIELMRNTTDGNLCFTRAFLAPLSWLAIMQNGTDLNKDNLMKLLWTAKPFLETMPPSKFQLPPILEISNLDAIMKMFGEVFNVLSEDQRKEIIGWLKERIAESEFKCLSKPPLSSLLHSTSLSFKPPTSSLIRCSPKMPWLKAKMLTMMGPFMSRLPLEEIMTIPKEELCTYFRSPDFSPSFRNIGGIQPVLGRALFQRLQQECSNANNFTQQVERLGSLGCFFNDFQSLNANLSKKLLSQLDACDNSEITKMKRLLVQKIMEKGNTFLSGEILQSLGSGASVLTLSKLSNFTFEDLNRTLASLGQTKWNPAQARTLAKQLLDETKNVSSERLLSLGSVVRGVSSGLLRKMKAQGLLGNEALKDISEKMSPLQKKALLQAFRRDVNASQLVKEIPDSLLRSLSLSTLEKANLTSLDQLEGHSWTPAQSTYLVKKILGKNINLNALRKLGQAVQGVTCEMIESVDRTNALEMVQTLSESSDLLSRVQIHCAAQKLFASLEEQRPGYFNDIAVSELQALPAILLIHLPMEKIQNLSDSVCSAFLEKMNQVNLSSLPNNAPSRSSLARKAIRCLAGNAIDVPAAGILSLGSLVCELDPVWINSLNPEALNATLRALASCQHIPQKHREQLFRLLTDTNGDPSNWSEDDMRTLGPLLLLNTTAVERLRFKSWLSSSLTDLKDSLPIQPMPVPKDFRFWFDLSALRRKLFELKTAGSLPSRRKRQVSISVTVVPTLSVPILSVIEDLGLDNVYWNPTQLYRMSVQTFKDALPTLGEITNFSAEQLSAFRAKTLEAWASVSMLNDSVLTELGCISQSLSSEELYNVSISSPDTLDLLNTCNFTQTQRSAVWQAFQRGTRINVTQMGELELEGLGQFICGLQPAQIDQLNSTSLREAVDVVGRAPCPLNITERLKDKAVAAFGNPETWSEARVEIMGNIIAGLSADEIGRLNPTVMSFIQSSTIPLIPLDRLNALSVSQLKALGPDNAAMVTDSQRAGLKADQSAALNEAMGVVAPRAENVNPTIPLPLKGGAAVQSMAGYALLVQLIMLMLFGYIA</sequence>
<keyword evidence="7" id="KW-0812">Transmembrane</keyword>
<keyword evidence="10" id="KW-1185">Reference proteome</keyword>
<comment type="subcellular location">
    <subcellularLocation>
        <location evidence="1">Membrane</location>
    </subcellularLocation>
</comment>
<evidence type="ECO:0000256" key="1">
    <source>
        <dbReference type="ARBA" id="ARBA00004370"/>
    </source>
</evidence>
<keyword evidence="7" id="KW-1133">Transmembrane helix</keyword>
<organism evidence="9 10">
    <name type="scientific">Triplophysa tibetana</name>
    <dbReference type="NCBI Taxonomy" id="1572043"/>
    <lineage>
        <taxon>Eukaryota</taxon>
        <taxon>Metazoa</taxon>
        <taxon>Chordata</taxon>
        <taxon>Craniata</taxon>
        <taxon>Vertebrata</taxon>
        <taxon>Euteleostomi</taxon>
        <taxon>Actinopterygii</taxon>
        <taxon>Neopterygii</taxon>
        <taxon>Teleostei</taxon>
        <taxon>Ostariophysi</taxon>
        <taxon>Cypriniformes</taxon>
        <taxon>Nemacheilidae</taxon>
        <taxon>Triplophysa</taxon>
    </lineage>
</organism>
<dbReference type="GO" id="GO:0007160">
    <property type="term" value="P:cell-matrix adhesion"/>
    <property type="evidence" value="ECO:0007669"/>
    <property type="project" value="TreeGrafter"/>
</dbReference>
<dbReference type="EMBL" id="SOYY01000024">
    <property type="protein sequence ID" value="KAA0703193.1"/>
    <property type="molecule type" value="Genomic_DNA"/>
</dbReference>
<dbReference type="SUPFAM" id="SSF47391">
    <property type="entry name" value="Dimerization-anchoring domain of cAMP-dependent PK regulatory subunit"/>
    <property type="match status" value="1"/>
</dbReference>
<evidence type="ECO:0000256" key="7">
    <source>
        <dbReference type="SAM" id="Phobius"/>
    </source>
</evidence>
<evidence type="ECO:0000313" key="9">
    <source>
        <dbReference type="EMBL" id="KAA0703193.1"/>
    </source>
</evidence>